<dbReference type="Proteomes" id="UP000011087">
    <property type="component" value="Unassembled WGS sequence"/>
</dbReference>
<evidence type="ECO:0000313" key="4">
    <source>
        <dbReference type="Proteomes" id="UP000011087"/>
    </source>
</evidence>
<feature type="compositionally biased region" description="Low complexity" evidence="1">
    <location>
        <begin position="435"/>
        <end position="444"/>
    </location>
</feature>
<feature type="region of interest" description="Disordered" evidence="1">
    <location>
        <begin position="357"/>
        <end position="534"/>
    </location>
</feature>
<evidence type="ECO:0000313" key="3">
    <source>
        <dbReference type="EnsemblProtists" id="EKX32248"/>
    </source>
</evidence>
<accession>L1I7N7</accession>
<dbReference type="GeneID" id="17288987"/>
<feature type="compositionally biased region" description="Low complexity" evidence="1">
    <location>
        <begin position="367"/>
        <end position="380"/>
    </location>
</feature>
<feature type="region of interest" description="Disordered" evidence="1">
    <location>
        <begin position="1"/>
        <end position="64"/>
    </location>
</feature>
<evidence type="ECO:0000256" key="1">
    <source>
        <dbReference type="SAM" id="MobiDB-lite"/>
    </source>
</evidence>
<reference evidence="4" key="2">
    <citation type="submission" date="2012-11" db="EMBL/GenBank/DDBJ databases">
        <authorList>
            <person name="Kuo A."/>
            <person name="Curtis B.A."/>
            <person name="Tanifuji G."/>
            <person name="Burki F."/>
            <person name="Gruber A."/>
            <person name="Irimia M."/>
            <person name="Maruyama S."/>
            <person name="Arias M.C."/>
            <person name="Ball S.G."/>
            <person name="Gile G.H."/>
            <person name="Hirakawa Y."/>
            <person name="Hopkins J.F."/>
            <person name="Rensing S.A."/>
            <person name="Schmutz J."/>
            <person name="Symeonidi A."/>
            <person name="Elias M."/>
            <person name="Eveleigh R.J."/>
            <person name="Herman E.K."/>
            <person name="Klute M.J."/>
            <person name="Nakayama T."/>
            <person name="Obornik M."/>
            <person name="Reyes-Prieto A."/>
            <person name="Armbrust E.V."/>
            <person name="Aves S.J."/>
            <person name="Beiko R.G."/>
            <person name="Coutinho P."/>
            <person name="Dacks J.B."/>
            <person name="Durnford D.G."/>
            <person name="Fast N.M."/>
            <person name="Green B.R."/>
            <person name="Grisdale C."/>
            <person name="Hempe F."/>
            <person name="Henrissat B."/>
            <person name="Hoppner M.P."/>
            <person name="Ishida K.-I."/>
            <person name="Kim E."/>
            <person name="Koreny L."/>
            <person name="Kroth P.G."/>
            <person name="Liu Y."/>
            <person name="Malik S.-B."/>
            <person name="Maier U.G."/>
            <person name="McRose D."/>
            <person name="Mock T."/>
            <person name="Neilson J.A."/>
            <person name="Onodera N.T."/>
            <person name="Poole A.M."/>
            <person name="Pritham E.J."/>
            <person name="Richards T.A."/>
            <person name="Rocap G."/>
            <person name="Roy S.W."/>
            <person name="Sarai C."/>
            <person name="Schaack S."/>
            <person name="Shirato S."/>
            <person name="Slamovits C.H."/>
            <person name="Spencer D.F."/>
            <person name="Suzuki S."/>
            <person name="Worden A.Z."/>
            <person name="Zauner S."/>
            <person name="Barry K."/>
            <person name="Bell C."/>
            <person name="Bharti A.K."/>
            <person name="Crow J.A."/>
            <person name="Grimwood J."/>
            <person name="Kramer R."/>
            <person name="Lindquist E."/>
            <person name="Lucas S."/>
            <person name="Salamov A."/>
            <person name="McFadden G.I."/>
            <person name="Lane C.E."/>
            <person name="Keeling P.J."/>
            <person name="Gray M.W."/>
            <person name="Grigoriev I.V."/>
            <person name="Archibald J.M."/>
        </authorList>
    </citation>
    <scope>NUCLEOTIDE SEQUENCE</scope>
    <source>
        <strain evidence="4">CCMP2712</strain>
    </source>
</reference>
<feature type="compositionally biased region" description="Basic and acidic residues" evidence="1">
    <location>
        <begin position="488"/>
        <end position="508"/>
    </location>
</feature>
<reference evidence="3" key="3">
    <citation type="submission" date="2015-06" db="UniProtKB">
        <authorList>
            <consortium name="EnsemblProtists"/>
        </authorList>
    </citation>
    <scope>IDENTIFICATION</scope>
</reference>
<dbReference type="PaxDb" id="55529-EKX32248"/>
<reference evidence="2 4" key="1">
    <citation type="journal article" date="2012" name="Nature">
        <title>Algal genomes reveal evolutionary mosaicism and the fate of nucleomorphs.</title>
        <authorList>
            <consortium name="DOE Joint Genome Institute"/>
            <person name="Curtis B.A."/>
            <person name="Tanifuji G."/>
            <person name="Burki F."/>
            <person name="Gruber A."/>
            <person name="Irimia M."/>
            <person name="Maruyama S."/>
            <person name="Arias M.C."/>
            <person name="Ball S.G."/>
            <person name="Gile G.H."/>
            <person name="Hirakawa Y."/>
            <person name="Hopkins J.F."/>
            <person name="Kuo A."/>
            <person name="Rensing S.A."/>
            <person name="Schmutz J."/>
            <person name="Symeonidi A."/>
            <person name="Elias M."/>
            <person name="Eveleigh R.J."/>
            <person name="Herman E.K."/>
            <person name="Klute M.J."/>
            <person name="Nakayama T."/>
            <person name="Obornik M."/>
            <person name="Reyes-Prieto A."/>
            <person name="Armbrust E.V."/>
            <person name="Aves S.J."/>
            <person name="Beiko R.G."/>
            <person name="Coutinho P."/>
            <person name="Dacks J.B."/>
            <person name="Durnford D.G."/>
            <person name="Fast N.M."/>
            <person name="Green B.R."/>
            <person name="Grisdale C.J."/>
            <person name="Hempel F."/>
            <person name="Henrissat B."/>
            <person name="Hoppner M.P."/>
            <person name="Ishida K."/>
            <person name="Kim E."/>
            <person name="Koreny L."/>
            <person name="Kroth P.G."/>
            <person name="Liu Y."/>
            <person name="Malik S.B."/>
            <person name="Maier U.G."/>
            <person name="McRose D."/>
            <person name="Mock T."/>
            <person name="Neilson J.A."/>
            <person name="Onodera N.T."/>
            <person name="Poole A.M."/>
            <person name="Pritham E.J."/>
            <person name="Richards T.A."/>
            <person name="Rocap G."/>
            <person name="Roy S.W."/>
            <person name="Sarai C."/>
            <person name="Schaack S."/>
            <person name="Shirato S."/>
            <person name="Slamovits C.H."/>
            <person name="Spencer D.F."/>
            <person name="Suzuki S."/>
            <person name="Worden A.Z."/>
            <person name="Zauner S."/>
            <person name="Barry K."/>
            <person name="Bell C."/>
            <person name="Bharti A.K."/>
            <person name="Crow J.A."/>
            <person name="Grimwood J."/>
            <person name="Kramer R."/>
            <person name="Lindquist E."/>
            <person name="Lucas S."/>
            <person name="Salamov A."/>
            <person name="McFadden G.I."/>
            <person name="Lane C.E."/>
            <person name="Keeling P.J."/>
            <person name="Gray M.W."/>
            <person name="Grigoriev I.V."/>
            <person name="Archibald J.M."/>
        </authorList>
    </citation>
    <scope>NUCLEOTIDE SEQUENCE</scope>
    <source>
        <strain evidence="2 4">CCMP2712</strain>
    </source>
</reference>
<feature type="compositionally biased region" description="Acidic residues" evidence="1">
    <location>
        <begin position="465"/>
        <end position="474"/>
    </location>
</feature>
<name>L1I7N7_GUITC</name>
<protein>
    <submittedName>
        <fullName evidence="2 3">Uncharacterized protein</fullName>
    </submittedName>
</protein>
<evidence type="ECO:0000313" key="2">
    <source>
        <dbReference type="EMBL" id="EKX32248.1"/>
    </source>
</evidence>
<feature type="compositionally biased region" description="Polar residues" evidence="1">
    <location>
        <begin position="408"/>
        <end position="418"/>
    </location>
</feature>
<feature type="compositionally biased region" description="Basic and acidic residues" evidence="1">
    <location>
        <begin position="390"/>
        <end position="401"/>
    </location>
</feature>
<sequence length="534" mass="60073">MSVSMAEEAGKQQMRLREMREKIEKSRSEPKRTRKGSSREGGGEEEQGLSEGRAGDGRVEGRSLKEVRESIEGYRAEERRVLQEGLKTRGTRACEGNLEGELLTYRMVLEMEMNGLNKSRLKMLAKDRIRGRHDNEDGKEIEDDRIEFGRSRSTYGRFLSRKLLVQGLTTEFVAPCSPEWQAAAQGHERGGAGLSFRCCWGGSQPTRSMKEVKQVLKKGAKQHVDFSSSDEGPRERSTLLPEEEGVGGQERTRKSQRHTRAHSPNDLTSTSSGERSEGQHGTTRRRVNPEMNKFRKFKQGKACLSPPCVGLRVIVTSDFDKRMLDLRKKLAVNAEKERKNLERESKFSDLLAKIQIHSSATRESRRSSSPSVKSSSPRRPATSLEALLDNELRRAERRSSFPEEPVSSGANSPAPQDNSSRRGSMRMDSRRSSLRRSSIMSFMRGPSKARQELEDAKEEDKETPSEDAEADEAESQSTDPSDSPTFEEMLKMKREILGEKGSPREAQKVRSKSATTTRAFKVATAARMKPPGRF</sequence>
<dbReference type="HOGENOM" id="CLU_510433_0_0_1"/>
<keyword evidence="4" id="KW-1185">Reference proteome</keyword>
<organism evidence="2">
    <name type="scientific">Guillardia theta (strain CCMP2712)</name>
    <name type="common">Cryptophyte</name>
    <dbReference type="NCBI Taxonomy" id="905079"/>
    <lineage>
        <taxon>Eukaryota</taxon>
        <taxon>Cryptophyceae</taxon>
        <taxon>Pyrenomonadales</taxon>
        <taxon>Geminigeraceae</taxon>
        <taxon>Guillardia</taxon>
    </lineage>
</organism>
<gene>
    <name evidence="2" type="ORF">GUITHDRAFT_121573</name>
</gene>
<proteinExistence type="predicted"/>
<dbReference type="EMBL" id="JH993202">
    <property type="protein sequence ID" value="EKX32248.1"/>
    <property type="molecule type" value="Genomic_DNA"/>
</dbReference>
<feature type="compositionally biased region" description="Basic and acidic residues" evidence="1">
    <location>
        <begin position="15"/>
        <end position="42"/>
    </location>
</feature>
<dbReference type="RefSeq" id="XP_005819228.1">
    <property type="nucleotide sequence ID" value="XM_005819171.1"/>
</dbReference>
<dbReference type="AlphaFoldDB" id="L1I7N7"/>
<dbReference type="KEGG" id="gtt:GUITHDRAFT_121573"/>
<feature type="compositionally biased region" description="Basic and acidic residues" evidence="1">
    <location>
        <begin position="449"/>
        <end position="464"/>
    </location>
</feature>
<feature type="compositionally biased region" description="Basic and acidic residues" evidence="1">
    <location>
        <begin position="53"/>
        <end position="64"/>
    </location>
</feature>
<dbReference type="EnsemblProtists" id="EKX32248">
    <property type="protein sequence ID" value="EKX32248"/>
    <property type="gene ID" value="GUITHDRAFT_121573"/>
</dbReference>
<feature type="region of interest" description="Disordered" evidence="1">
    <location>
        <begin position="210"/>
        <end position="292"/>
    </location>
</feature>